<sequence length="377" mass="42862">MIDVTADEPTLSEPTNTYKHAVYPFPLGLDPRECNGYPPTYIKNEPEHELNFFLTDASDQTQQDEGGKKKRGRIFKKMLRKEVKKNAYVKPESSLACSLAFREEISFEQLQNQVSSSPSGNNFKTKPVIIICHGAMSWRNQMILANLSAELLRCLDAHILRFDFTGNGHSKGEWSMGNFNREYEDLLTVIDFVTNSIGCQVRCVIGHSKGSASILNCASHVAKQELEDGKDVTCKCFVNLAGRYRDPEIHNPLSKFGEEQRAEMMKKGFFEITSAWGDGRIFKVTKEDLDAYKLQSVADTPKVLVHLRKDNSIRVLTVHGHQDEVVSVQNAFRFDEEIANHSLHVIKQANHNFNGIKYLDEMVEQIVTFYKSVYNEL</sequence>
<dbReference type="Proteomes" id="UP001224775">
    <property type="component" value="Unassembled WGS sequence"/>
</dbReference>
<gene>
    <name evidence="2" type="ORF">QTG54_003863</name>
</gene>
<dbReference type="SUPFAM" id="SSF53474">
    <property type="entry name" value="alpha/beta-Hydrolases"/>
    <property type="match status" value="1"/>
</dbReference>
<accession>A0AAD8YI29</accession>
<dbReference type="Gene3D" id="3.40.50.1820">
    <property type="entry name" value="alpha/beta hydrolase"/>
    <property type="match status" value="1"/>
</dbReference>
<comment type="caution">
    <text evidence="2">The sequence shown here is derived from an EMBL/GenBank/DDBJ whole genome shotgun (WGS) entry which is preliminary data.</text>
</comment>
<evidence type="ECO:0000259" key="1">
    <source>
        <dbReference type="Pfam" id="PF12146"/>
    </source>
</evidence>
<dbReference type="PANTHER" id="PTHR42886">
    <property type="entry name" value="RE40534P-RELATED"/>
    <property type="match status" value="1"/>
</dbReference>
<dbReference type="GO" id="GO:0016787">
    <property type="term" value="F:hydrolase activity"/>
    <property type="evidence" value="ECO:0007669"/>
    <property type="project" value="UniProtKB-KW"/>
</dbReference>
<dbReference type="PANTHER" id="PTHR42886:SF53">
    <property type="entry name" value="ALPHA_BETA-HYDROLASES SUPERFAMILY PROTEIN"/>
    <property type="match status" value="1"/>
</dbReference>
<keyword evidence="2" id="KW-0378">Hydrolase</keyword>
<evidence type="ECO:0000313" key="3">
    <source>
        <dbReference type="Proteomes" id="UP001224775"/>
    </source>
</evidence>
<dbReference type="EMBL" id="JATAAI010000005">
    <property type="protein sequence ID" value="KAK1745939.1"/>
    <property type="molecule type" value="Genomic_DNA"/>
</dbReference>
<reference evidence="2" key="1">
    <citation type="submission" date="2023-06" db="EMBL/GenBank/DDBJ databases">
        <title>Survivors Of The Sea: Transcriptome response of Skeletonema marinoi to long-term dormancy.</title>
        <authorList>
            <person name="Pinder M.I.M."/>
            <person name="Kourtchenko O."/>
            <person name="Robertson E.K."/>
            <person name="Larsson T."/>
            <person name="Maumus F."/>
            <person name="Osuna-Cruz C.M."/>
            <person name="Vancaester E."/>
            <person name="Stenow R."/>
            <person name="Vandepoele K."/>
            <person name="Ploug H."/>
            <person name="Bruchert V."/>
            <person name="Godhe A."/>
            <person name="Topel M."/>
        </authorList>
    </citation>
    <scope>NUCLEOTIDE SEQUENCE</scope>
    <source>
        <strain evidence="2">R05AC</strain>
    </source>
</reference>
<organism evidence="2 3">
    <name type="scientific">Skeletonema marinoi</name>
    <dbReference type="NCBI Taxonomy" id="267567"/>
    <lineage>
        <taxon>Eukaryota</taxon>
        <taxon>Sar</taxon>
        <taxon>Stramenopiles</taxon>
        <taxon>Ochrophyta</taxon>
        <taxon>Bacillariophyta</taxon>
        <taxon>Coscinodiscophyceae</taxon>
        <taxon>Thalassiosirophycidae</taxon>
        <taxon>Thalassiosirales</taxon>
        <taxon>Skeletonemataceae</taxon>
        <taxon>Skeletonema</taxon>
        <taxon>Skeletonema marinoi-dohrnii complex</taxon>
    </lineage>
</organism>
<dbReference type="InterPro" id="IPR029058">
    <property type="entry name" value="AB_hydrolase_fold"/>
</dbReference>
<dbReference type="InterPro" id="IPR022742">
    <property type="entry name" value="Hydrolase_4"/>
</dbReference>
<feature type="domain" description="Serine aminopeptidase S33" evidence="1">
    <location>
        <begin position="125"/>
        <end position="219"/>
    </location>
</feature>
<dbReference type="AlphaFoldDB" id="A0AAD8YI29"/>
<proteinExistence type="predicted"/>
<name>A0AAD8YI29_9STRA</name>
<protein>
    <submittedName>
        <fullName evidence="2">Alpha/beta hydrolase family protein</fullName>
    </submittedName>
</protein>
<evidence type="ECO:0000313" key="2">
    <source>
        <dbReference type="EMBL" id="KAK1745939.1"/>
    </source>
</evidence>
<dbReference type="Pfam" id="PF12146">
    <property type="entry name" value="Hydrolase_4"/>
    <property type="match status" value="1"/>
</dbReference>
<keyword evidence="3" id="KW-1185">Reference proteome</keyword>